<evidence type="ECO:0000256" key="2">
    <source>
        <dbReference type="ARBA" id="ARBA00017682"/>
    </source>
</evidence>
<dbReference type="OrthoDB" id="5199543at2759"/>
<reference evidence="4" key="1">
    <citation type="submission" date="2018-08" db="EMBL/GenBank/DDBJ databases">
        <authorList>
            <person name="Cornetti L."/>
        </authorList>
    </citation>
    <scope>NUCLEOTIDE SEQUENCE</scope>
    <source>
        <strain evidence="4">FI-XINB3</strain>
    </source>
</reference>
<dbReference type="GO" id="GO:0006260">
    <property type="term" value="P:DNA replication"/>
    <property type="evidence" value="ECO:0007669"/>
    <property type="project" value="UniProtKB-KW"/>
</dbReference>
<protein>
    <recommendedName>
        <fullName evidence="2">Sister chromatid cohesion protein DCC1</fullName>
    </recommendedName>
</protein>
<dbReference type="GO" id="GO:0034088">
    <property type="term" value="P:maintenance of mitotic sister chromatid cohesion"/>
    <property type="evidence" value="ECO:0007669"/>
    <property type="project" value="TreeGrafter"/>
</dbReference>
<dbReference type="GO" id="GO:0031390">
    <property type="term" value="C:Ctf18 RFC-like complex"/>
    <property type="evidence" value="ECO:0007669"/>
    <property type="project" value="InterPro"/>
</dbReference>
<evidence type="ECO:0000256" key="1">
    <source>
        <dbReference type="ARBA" id="ARBA00007017"/>
    </source>
</evidence>
<proteinExistence type="evidence at transcript level"/>
<dbReference type="GO" id="GO:0000785">
    <property type="term" value="C:chromatin"/>
    <property type="evidence" value="ECO:0007669"/>
    <property type="project" value="TreeGrafter"/>
</dbReference>
<evidence type="ECO:0000256" key="3">
    <source>
        <dbReference type="ARBA" id="ARBA00022705"/>
    </source>
</evidence>
<dbReference type="PANTHER" id="PTHR13395:SF6">
    <property type="entry name" value="SISTER CHROMATID COHESION PROTEIN DCC1"/>
    <property type="match status" value="1"/>
</dbReference>
<dbReference type="EMBL" id="LR013574">
    <property type="protein sequence ID" value="SVE83193.1"/>
    <property type="molecule type" value="mRNA"/>
</dbReference>
<keyword evidence="3" id="KW-0235">DNA replication</keyword>
<dbReference type="InterPro" id="IPR019128">
    <property type="entry name" value="Dcc1"/>
</dbReference>
<gene>
    <name evidence="4" type="primary">EOG090X09TV</name>
</gene>
<accession>A0A4Y7MS72</accession>
<sequence>MHGGVYHSNVSFVSVNSGLQSFKFFMRTEILFQVDISKIDNLRHVLQFIPQILDSKQVKLLEVSKDTLEYINSGECLFIKGNEDAHVIICSNSNSFELKEAETSNSMLLMPSLLQGTLIEDTGSRTLKKQEVFGVYHTYYEMRLIRPKLQSLRNALAKYPYRGKNSEVIKEAVGQSFTELKVMIQASEEEIINQLQEMPAAKVRGKWRLLDVGFLFGWVSYLDSILREKKLSLEEVTLANIENWMGLYDTEDINAKCISLFMEVDGNSLRWKPEAVSQLFALYLLPELRAFDSKDFFTAWQQSMPVGVMTNEEHLNGVALVDYDSNPSLVKYLPEFELPEEINERLDILFRNRAKWTLQSITPYVQPLTDNNLNVAALLTKYARSSTINGVKYYSSKY</sequence>
<organism evidence="4">
    <name type="scientific">Daphnia magna</name>
    <dbReference type="NCBI Taxonomy" id="35525"/>
    <lineage>
        <taxon>Eukaryota</taxon>
        <taxon>Metazoa</taxon>
        <taxon>Ecdysozoa</taxon>
        <taxon>Arthropoda</taxon>
        <taxon>Crustacea</taxon>
        <taxon>Branchiopoda</taxon>
        <taxon>Diplostraca</taxon>
        <taxon>Cladocera</taxon>
        <taxon>Anomopoda</taxon>
        <taxon>Daphniidae</taxon>
        <taxon>Daphnia</taxon>
    </lineage>
</organism>
<evidence type="ECO:0000313" key="4">
    <source>
        <dbReference type="EMBL" id="SVE83193.1"/>
    </source>
</evidence>
<comment type="similarity">
    <text evidence="1">Belongs to the DCC1 family.</text>
</comment>
<dbReference type="Pfam" id="PF09724">
    <property type="entry name" value="Dcc1"/>
    <property type="match status" value="1"/>
</dbReference>
<name>A0A4Y7MS72_9CRUS</name>
<dbReference type="AlphaFoldDB" id="A0A4Y7MS72"/>
<dbReference type="GO" id="GO:0000775">
    <property type="term" value="C:chromosome, centromeric region"/>
    <property type="evidence" value="ECO:0007669"/>
    <property type="project" value="TreeGrafter"/>
</dbReference>
<dbReference type="PANTHER" id="PTHR13395">
    <property type="entry name" value="SISTER CHROMATID COHESION PROTEIN DCC1-RELATED"/>
    <property type="match status" value="1"/>
</dbReference>